<evidence type="ECO:0000313" key="2">
    <source>
        <dbReference type="EMBL" id="MDQ2092139.1"/>
    </source>
</evidence>
<proteinExistence type="predicted"/>
<dbReference type="AlphaFoldDB" id="A0AAE3WGA1"/>
<dbReference type="RefSeq" id="WP_306737442.1">
    <property type="nucleotide sequence ID" value="NZ_JANHAX010000007.1"/>
</dbReference>
<evidence type="ECO:0000256" key="1">
    <source>
        <dbReference type="SAM" id="SignalP"/>
    </source>
</evidence>
<organism evidence="2 3">
    <name type="scientific">Marimonas arenosa</name>
    <dbReference type="NCBI Taxonomy" id="1795305"/>
    <lineage>
        <taxon>Bacteria</taxon>
        <taxon>Pseudomonadati</taxon>
        <taxon>Pseudomonadota</taxon>
        <taxon>Alphaproteobacteria</taxon>
        <taxon>Rhodobacterales</taxon>
        <taxon>Paracoccaceae</taxon>
        <taxon>Marimonas</taxon>
    </lineage>
</organism>
<accession>A0AAE3WGA1</accession>
<dbReference type="Proteomes" id="UP001226762">
    <property type="component" value="Unassembled WGS sequence"/>
</dbReference>
<sequence length="441" mass="46871">MNVPGRILLASLAFPALLAAPLSAQDTHTNGVVISDSDPAVADLFVQDFSVLDGQVCIGNGCADNVLPHQNTGLQLKSATTTIDFTDTSGNPGFPTRDWQLRVNDPGNGGLDRFSVRDLDEDTIPFTIEGGAPDNALYVNSAGDVGLGTIFPETELHIVGGYPVIKLEHSTNVFPSYNIGYSGTGDFYIRQEGDGLFASRLIINKATTSSGLDPVWINAEGNVGLGTATPTAPLHIQKNDATAQIRVEEFESPAGPRTLLNLQNNGRPEIVMGNSSTGGEWSFGAGSNFILKQGSVGSASSTKTKLFEIQPTGDAVLTGSLTTGGTTCGGGCDRVFSQDYDLPSIAEHTDQMFSLGHLPNVGPTPEGAPFNLTDKLGRMLNELEHAHIYIAQQQDELETQRAQNRRQGDLIESQHRMMTAMNTDIATLTARLAALEAQLAD</sequence>
<dbReference type="EMBL" id="JANHAX010000007">
    <property type="protein sequence ID" value="MDQ2092139.1"/>
    <property type="molecule type" value="Genomic_DNA"/>
</dbReference>
<reference evidence="2" key="1">
    <citation type="submission" date="2022-07" db="EMBL/GenBank/DDBJ databases">
        <authorList>
            <person name="Otstavnykh N."/>
            <person name="Isaeva M."/>
            <person name="Bystritskaya E."/>
        </authorList>
    </citation>
    <scope>NUCLEOTIDE SEQUENCE</scope>
    <source>
        <strain evidence="2">KCTC 52189</strain>
    </source>
</reference>
<feature type="chain" id="PRO_5042189501" evidence="1">
    <location>
        <begin position="25"/>
        <end position="441"/>
    </location>
</feature>
<feature type="signal peptide" evidence="1">
    <location>
        <begin position="1"/>
        <end position="24"/>
    </location>
</feature>
<gene>
    <name evidence="2" type="ORF">NO357_19730</name>
</gene>
<protein>
    <submittedName>
        <fullName evidence="2">Uncharacterized protein</fullName>
    </submittedName>
</protein>
<evidence type="ECO:0000313" key="3">
    <source>
        <dbReference type="Proteomes" id="UP001226762"/>
    </source>
</evidence>
<keyword evidence="1" id="KW-0732">Signal</keyword>
<name>A0AAE3WGA1_9RHOB</name>
<reference evidence="2" key="2">
    <citation type="submission" date="2023-02" db="EMBL/GenBank/DDBJ databases">
        <title>'Rhodoalgimonas zhirmunskyi' gen. nov., isolated from a red alga.</title>
        <authorList>
            <person name="Nedashkovskaya O.I."/>
            <person name="Otstavnykh N.Y."/>
            <person name="Bystritskaya E.P."/>
            <person name="Balabanova L.A."/>
            <person name="Isaeva M.P."/>
        </authorList>
    </citation>
    <scope>NUCLEOTIDE SEQUENCE</scope>
    <source>
        <strain evidence="2">KCTC 52189</strain>
    </source>
</reference>
<comment type="caution">
    <text evidence="2">The sequence shown here is derived from an EMBL/GenBank/DDBJ whole genome shotgun (WGS) entry which is preliminary data.</text>
</comment>
<keyword evidence="3" id="KW-1185">Reference proteome</keyword>